<comment type="similarity">
    <text evidence="3">Belongs to the RETICULATA family.</text>
</comment>
<name>A0ABP1GCZ3_9CHLO</name>
<dbReference type="Pfam" id="PF11891">
    <property type="entry name" value="RETICULATA-like"/>
    <property type="match status" value="1"/>
</dbReference>
<evidence type="ECO:0000256" key="4">
    <source>
        <dbReference type="ARBA" id="ARBA00022528"/>
    </source>
</evidence>
<keyword evidence="7" id="KW-0809">Transit peptide</keyword>
<keyword evidence="8" id="KW-1133">Transmembrane helix</keyword>
<evidence type="ECO:0000256" key="6">
    <source>
        <dbReference type="ARBA" id="ARBA00022692"/>
    </source>
</evidence>
<protein>
    <submittedName>
        <fullName evidence="11">G12415 protein</fullName>
    </submittedName>
</protein>
<accession>A0ABP1GCZ3</accession>
<dbReference type="InterPro" id="IPR021825">
    <property type="entry name" value="RETICULATA-related"/>
</dbReference>
<evidence type="ECO:0000256" key="8">
    <source>
        <dbReference type="ARBA" id="ARBA00022989"/>
    </source>
</evidence>
<evidence type="ECO:0000256" key="3">
    <source>
        <dbReference type="ARBA" id="ARBA00010793"/>
    </source>
</evidence>
<dbReference type="EMBL" id="CAXHTA020000020">
    <property type="protein sequence ID" value="CAL5229142.1"/>
    <property type="molecule type" value="Genomic_DNA"/>
</dbReference>
<dbReference type="PANTHER" id="PTHR31620">
    <property type="entry name" value="PROTEIN RETICULATA-RELATED 2, CHLOROPLASTIC-RELATED"/>
    <property type="match status" value="1"/>
</dbReference>
<dbReference type="Proteomes" id="UP001497392">
    <property type="component" value="Unassembled WGS sequence"/>
</dbReference>
<evidence type="ECO:0000256" key="7">
    <source>
        <dbReference type="ARBA" id="ARBA00022946"/>
    </source>
</evidence>
<gene>
    <name evidence="11" type="primary">g12415</name>
    <name evidence="11" type="ORF">VP750_LOCUS11048</name>
</gene>
<evidence type="ECO:0000313" key="12">
    <source>
        <dbReference type="Proteomes" id="UP001497392"/>
    </source>
</evidence>
<keyword evidence="4" id="KW-0150">Chloroplast</keyword>
<feature type="region of interest" description="Disordered" evidence="10">
    <location>
        <begin position="1"/>
        <end position="45"/>
    </location>
</feature>
<evidence type="ECO:0000256" key="1">
    <source>
        <dbReference type="ARBA" id="ARBA00004141"/>
    </source>
</evidence>
<evidence type="ECO:0000313" key="11">
    <source>
        <dbReference type="EMBL" id="CAL5229142.1"/>
    </source>
</evidence>
<keyword evidence="5" id="KW-0934">Plastid</keyword>
<evidence type="ECO:0000256" key="5">
    <source>
        <dbReference type="ARBA" id="ARBA00022640"/>
    </source>
</evidence>
<dbReference type="PANTHER" id="PTHR31620:SF2">
    <property type="entry name" value="PROTEIN RETICULATA-RELATED 5, CHLOROPLASTIC"/>
    <property type="match status" value="1"/>
</dbReference>
<comment type="subcellular location">
    <subcellularLocation>
        <location evidence="1">Membrane</location>
        <topology evidence="1">Multi-pass membrane protein</topology>
    </subcellularLocation>
    <subcellularLocation>
        <location evidence="2">Plastid</location>
        <location evidence="2">Chloroplast</location>
    </subcellularLocation>
</comment>
<evidence type="ECO:0000256" key="2">
    <source>
        <dbReference type="ARBA" id="ARBA00004229"/>
    </source>
</evidence>
<organism evidence="11 12">
    <name type="scientific">Coccomyxa viridis</name>
    <dbReference type="NCBI Taxonomy" id="1274662"/>
    <lineage>
        <taxon>Eukaryota</taxon>
        <taxon>Viridiplantae</taxon>
        <taxon>Chlorophyta</taxon>
        <taxon>core chlorophytes</taxon>
        <taxon>Trebouxiophyceae</taxon>
        <taxon>Trebouxiophyceae incertae sedis</taxon>
        <taxon>Coccomyxaceae</taxon>
        <taxon>Coccomyxa</taxon>
    </lineage>
</organism>
<keyword evidence="6" id="KW-0812">Transmembrane</keyword>
<comment type="caution">
    <text evidence="11">The sequence shown here is derived from an EMBL/GenBank/DDBJ whole genome shotgun (WGS) entry which is preliminary data.</text>
</comment>
<reference evidence="11 12" key="1">
    <citation type="submission" date="2024-06" db="EMBL/GenBank/DDBJ databases">
        <authorList>
            <person name="Kraege A."/>
            <person name="Thomma B."/>
        </authorList>
    </citation>
    <scope>NUCLEOTIDE SEQUENCE [LARGE SCALE GENOMIC DNA]</scope>
</reference>
<sequence>MHIVRALSSASPRLTSDGGGGSGDVPKDLRWAGEEEPEDDGSAERENILAKDGTAFEELPKDLQEALQGGAMSAAELRQWLALAARPILGALSRWFPAFRDRLMGNPRFLLVLAIEEIIGCTAKTIAEYQARGKDFWKEIDFVMSDLSLEIIGDFAIVWLLSPKKSFSAAPSGGLSLFASRLPGHSLQVGAFPLRYRLASIVLRGSQFFAVGCFASVLGHSLTIHLAEKRRQKLVKGKALKQKAGSPRLLPALPLDEEPEKELAPVARNSICWGTFMATSCNARYQLLNGLEERYLARLIPNKSLSTAVSALMRFGNTIVGSAQWIFIARQLGLQ</sequence>
<proteinExistence type="inferred from homology"/>
<keyword evidence="9" id="KW-0472">Membrane</keyword>
<evidence type="ECO:0000256" key="10">
    <source>
        <dbReference type="SAM" id="MobiDB-lite"/>
    </source>
</evidence>
<evidence type="ECO:0000256" key="9">
    <source>
        <dbReference type="ARBA" id="ARBA00023136"/>
    </source>
</evidence>
<keyword evidence="12" id="KW-1185">Reference proteome</keyword>